<accession>A0ABX1ZL41</accession>
<reference evidence="2 3" key="1">
    <citation type="submission" date="2019-10" db="EMBL/GenBank/DDBJ databases">
        <title>Description of Paenibacillus pedi sp. nov.</title>
        <authorList>
            <person name="Carlier A."/>
            <person name="Qi S."/>
        </authorList>
    </citation>
    <scope>NUCLEOTIDE SEQUENCE [LARGE SCALE GENOMIC DNA]</scope>
    <source>
        <strain evidence="2 3">LMG 31457</strain>
    </source>
</reference>
<dbReference type="Proteomes" id="UP000618579">
    <property type="component" value="Unassembled WGS sequence"/>
</dbReference>
<keyword evidence="1" id="KW-0472">Membrane</keyword>
<organism evidence="2 3">
    <name type="scientific">Paenibacillus planticolens</name>
    <dbReference type="NCBI Taxonomy" id="2654976"/>
    <lineage>
        <taxon>Bacteria</taxon>
        <taxon>Bacillati</taxon>
        <taxon>Bacillota</taxon>
        <taxon>Bacilli</taxon>
        <taxon>Bacillales</taxon>
        <taxon>Paenibacillaceae</taxon>
        <taxon>Paenibacillus</taxon>
    </lineage>
</organism>
<name>A0ABX1ZL41_9BACL</name>
<feature type="transmembrane region" description="Helical" evidence="1">
    <location>
        <begin position="12"/>
        <end position="37"/>
    </location>
</feature>
<gene>
    <name evidence="2" type="ORF">GC097_06885</name>
</gene>
<comment type="caution">
    <text evidence="2">The sequence shown here is derived from an EMBL/GenBank/DDBJ whole genome shotgun (WGS) entry which is preliminary data.</text>
</comment>
<keyword evidence="1" id="KW-0812">Transmembrane</keyword>
<dbReference type="RefSeq" id="WP_171682606.1">
    <property type="nucleotide sequence ID" value="NZ_WHNZ01000015.1"/>
</dbReference>
<evidence type="ECO:0000313" key="3">
    <source>
        <dbReference type="Proteomes" id="UP000618579"/>
    </source>
</evidence>
<proteinExistence type="predicted"/>
<evidence type="ECO:0000313" key="2">
    <source>
        <dbReference type="EMBL" id="NOU99734.1"/>
    </source>
</evidence>
<keyword evidence="1" id="KW-1133">Transmembrane helix</keyword>
<protein>
    <submittedName>
        <fullName evidence="2">Uncharacterized protein</fullName>
    </submittedName>
</protein>
<keyword evidence="3" id="KW-1185">Reference proteome</keyword>
<dbReference type="EMBL" id="WHNZ01000015">
    <property type="protein sequence ID" value="NOU99734.1"/>
    <property type="molecule type" value="Genomic_DNA"/>
</dbReference>
<evidence type="ECO:0000256" key="1">
    <source>
        <dbReference type="SAM" id="Phobius"/>
    </source>
</evidence>
<sequence>MNTKKKGFTDKVIFILGLTLGSVFAFVLVVGVIVAIFKFYLDSKKQPAQIHAIPLVDEPEVELFGEITKRNTPLTEGEQPST</sequence>